<name>A0A8D8TIP8_9HEMI</name>
<proteinExistence type="predicted"/>
<protein>
    <submittedName>
        <fullName evidence="2">Uncharacterized protein</fullName>
    </submittedName>
</protein>
<feature type="transmembrane region" description="Helical" evidence="1">
    <location>
        <begin position="44"/>
        <end position="65"/>
    </location>
</feature>
<keyword evidence="1" id="KW-0812">Transmembrane</keyword>
<dbReference type="AlphaFoldDB" id="A0A8D8TIP8"/>
<dbReference type="EMBL" id="HBUF01288347">
    <property type="protein sequence ID" value="CAG6688704.1"/>
    <property type="molecule type" value="Transcribed_RNA"/>
</dbReference>
<evidence type="ECO:0000256" key="1">
    <source>
        <dbReference type="SAM" id="Phobius"/>
    </source>
</evidence>
<keyword evidence="1" id="KW-0472">Membrane</keyword>
<reference evidence="2" key="1">
    <citation type="submission" date="2021-05" db="EMBL/GenBank/DDBJ databases">
        <authorList>
            <person name="Alioto T."/>
            <person name="Alioto T."/>
            <person name="Gomez Garrido J."/>
        </authorList>
    </citation>
    <scope>NUCLEOTIDE SEQUENCE</scope>
</reference>
<accession>A0A8D8TIP8</accession>
<evidence type="ECO:0000313" key="2">
    <source>
        <dbReference type="EMBL" id="CAG6688704.1"/>
    </source>
</evidence>
<organism evidence="2">
    <name type="scientific">Cacopsylla melanoneura</name>
    <dbReference type="NCBI Taxonomy" id="428564"/>
    <lineage>
        <taxon>Eukaryota</taxon>
        <taxon>Metazoa</taxon>
        <taxon>Ecdysozoa</taxon>
        <taxon>Arthropoda</taxon>
        <taxon>Hexapoda</taxon>
        <taxon>Insecta</taxon>
        <taxon>Pterygota</taxon>
        <taxon>Neoptera</taxon>
        <taxon>Paraneoptera</taxon>
        <taxon>Hemiptera</taxon>
        <taxon>Sternorrhyncha</taxon>
        <taxon>Psylloidea</taxon>
        <taxon>Psyllidae</taxon>
        <taxon>Psyllinae</taxon>
        <taxon>Cacopsylla</taxon>
    </lineage>
</organism>
<sequence>MFLCCFYKLISIYFYFSFLSFPRKTFLTFFPVPPTTLLVHSYFPAYSSLLPCLFLPTSLLSSLFLPTSLMLVPPYVPAFFLIPSYFPNACSSLRPCFLPYSFLLP</sequence>
<keyword evidence="1" id="KW-1133">Transmembrane helix</keyword>